<keyword evidence="3" id="KW-1185">Reference proteome</keyword>
<organism evidence="2 3">
    <name type="scientific">Streptomyces erythrochromogenes</name>
    <dbReference type="NCBI Taxonomy" id="285574"/>
    <lineage>
        <taxon>Bacteria</taxon>
        <taxon>Bacillati</taxon>
        <taxon>Actinomycetota</taxon>
        <taxon>Actinomycetes</taxon>
        <taxon>Kitasatosporales</taxon>
        <taxon>Streptomycetaceae</taxon>
        <taxon>Streptomyces</taxon>
    </lineage>
</organism>
<evidence type="ECO:0000256" key="1">
    <source>
        <dbReference type="SAM" id="MobiDB-lite"/>
    </source>
</evidence>
<dbReference type="EMBL" id="CP108036">
    <property type="protein sequence ID" value="WUN78815.1"/>
    <property type="molecule type" value="Genomic_DNA"/>
</dbReference>
<feature type="region of interest" description="Disordered" evidence="1">
    <location>
        <begin position="32"/>
        <end position="167"/>
    </location>
</feature>
<evidence type="ECO:0000313" key="2">
    <source>
        <dbReference type="EMBL" id="WUN78815.1"/>
    </source>
</evidence>
<sequence length="284" mass="29618">MLAQGAVKVAEAAIDAAVDLAGQAVNAVDEAAASASFDARADAVRAGADGERMPDARSETGQQPGNDTPSGDEWQDGDPLPTDEPVGTAEERPANPWLNLGRPSADAGTGGPDGPDDPDDPGAAAAADDPDPDPDDDGGTRGDNPWLNLDRPPGAANPTDTPDTYSKELKIRGLELEPDVDRMRAANMAKAVEAQQAYEASPETPQQAGVDQDRGARPETGPRATEAARAADIAAQGFTSIRDVNRADVNHVRNVPDVTPRLTQDLRQNLEQRRGLGLGKDLSL</sequence>
<feature type="compositionally biased region" description="Basic and acidic residues" evidence="1">
    <location>
        <begin position="39"/>
        <end position="58"/>
    </location>
</feature>
<feature type="compositionally biased region" description="Acidic residues" evidence="1">
    <location>
        <begin position="128"/>
        <end position="137"/>
    </location>
</feature>
<gene>
    <name evidence="2" type="ORF">OHA91_10035</name>
</gene>
<accession>A0ABZ1Q8D8</accession>
<protein>
    <submittedName>
        <fullName evidence="2">Uncharacterized protein</fullName>
    </submittedName>
</protein>
<proteinExistence type="predicted"/>
<feature type="region of interest" description="Disordered" evidence="1">
    <location>
        <begin position="193"/>
        <end position="228"/>
    </location>
</feature>
<dbReference type="Proteomes" id="UP001432312">
    <property type="component" value="Chromosome"/>
</dbReference>
<feature type="compositionally biased region" description="Polar residues" evidence="1">
    <location>
        <begin position="59"/>
        <end position="69"/>
    </location>
</feature>
<reference evidence="2" key="1">
    <citation type="submission" date="2022-10" db="EMBL/GenBank/DDBJ databases">
        <title>The complete genomes of actinobacterial strains from the NBC collection.</title>
        <authorList>
            <person name="Joergensen T.S."/>
            <person name="Alvarez Arevalo M."/>
            <person name="Sterndorff E.B."/>
            <person name="Faurdal D."/>
            <person name="Vuksanovic O."/>
            <person name="Mourched A.-S."/>
            <person name="Charusanti P."/>
            <person name="Shaw S."/>
            <person name="Blin K."/>
            <person name="Weber T."/>
        </authorList>
    </citation>
    <scope>NUCLEOTIDE SEQUENCE</scope>
    <source>
        <strain evidence="2">NBC_00303</strain>
    </source>
</reference>
<name>A0ABZ1Q8D8_9ACTN</name>
<dbReference type="RefSeq" id="WP_266492554.1">
    <property type="nucleotide sequence ID" value="NZ_CP108036.1"/>
</dbReference>
<evidence type="ECO:0000313" key="3">
    <source>
        <dbReference type="Proteomes" id="UP001432312"/>
    </source>
</evidence>
<dbReference type="GeneID" id="95496374"/>